<feature type="transmembrane region" description="Helical" evidence="2">
    <location>
        <begin position="172"/>
        <end position="191"/>
    </location>
</feature>
<dbReference type="OrthoDB" id="2388539at2"/>
<comment type="caution">
    <text evidence="4">The sequence shown here is derived from an EMBL/GenBank/DDBJ whole genome shotgun (WGS) entry which is preliminary data.</text>
</comment>
<feature type="transmembrane region" description="Helical" evidence="2">
    <location>
        <begin position="312"/>
        <end position="330"/>
    </location>
</feature>
<feature type="transmembrane region" description="Helical" evidence="2">
    <location>
        <begin position="379"/>
        <end position="399"/>
    </location>
</feature>
<proteinExistence type="predicted"/>
<evidence type="ECO:0000259" key="3">
    <source>
        <dbReference type="Pfam" id="PF04235"/>
    </source>
</evidence>
<accession>A0A2I1I7I6</accession>
<dbReference type="PANTHER" id="PTHR30590">
    <property type="entry name" value="INNER MEMBRANE PROTEIN"/>
    <property type="match status" value="1"/>
</dbReference>
<dbReference type="InterPro" id="IPR007349">
    <property type="entry name" value="DUF418"/>
</dbReference>
<reference evidence="4 5" key="1">
    <citation type="submission" date="2017-12" db="EMBL/GenBank/DDBJ databases">
        <title>Phylogenetic diversity of female urinary microbiome.</title>
        <authorList>
            <person name="Thomas-White K."/>
            <person name="Wolfe A.J."/>
        </authorList>
    </citation>
    <scope>NUCLEOTIDE SEQUENCE [LARGE SCALE GENOMIC DNA]</scope>
    <source>
        <strain evidence="4 5">UMB0250</strain>
    </source>
</reference>
<keyword evidence="2" id="KW-0812">Transmembrane</keyword>
<feature type="transmembrane region" description="Helical" evidence="2">
    <location>
        <begin position="66"/>
        <end position="83"/>
    </location>
</feature>
<dbReference type="EMBL" id="PKKJ01000001">
    <property type="protein sequence ID" value="PKY67097.1"/>
    <property type="molecule type" value="Genomic_DNA"/>
</dbReference>
<evidence type="ECO:0000313" key="4">
    <source>
        <dbReference type="EMBL" id="PKY67097.1"/>
    </source>
</evidence>
<feature type="transmembrane region" description="Helical" evidence="2">
    <location>
        <begin position="271"/>
        <end position="292"/>
    </location>
</feature>
<keyword evidence="2" id="KW-0472">Membrane</keyword>
<dbReference type="RefSeq" id="WP_101627591.1">
    <property type="nucleotide sequence ID" value="NZ_PKKJ01000001.1"/>
</dbReference>
<dbReference type="Proteomes" id="UP000234545">
    <property type="component" value="Unassembled WGS sequence"/>
</dbReference>
<evidence type="ECO:0000256" key="1">
    <source>
        <dbReference type="SAM" id="MobiDB-lite"/>
    </source>
</evidence>
<dbReference type="Pfam" id="PF04235">
    <property type="entry name" value="DUF418"/>
    <property type="match status" value="1"/>
</dbReference>
<sequence>MSSSASFTPKNSVRYPAPDLARGFMLILIAVANVPFWLSFFPDNPEYSLSDQWWVFIRGMFIDHRSYPLFSMLFGFGLMTMVLRRQRAYVERRIGELDENLPGMPDQVRATWIAGFENESIDDSRRLIRRRGWWMLLFGFVHALFFTGDIIGAYALVAIVFAGLIARRRFTILTVIALVVLAIMTLSQLGLESFVNWGESLKGLGGATSSTQMMTASADLMLGWYYPLISVFGWVFSSLLGLIMTTVLPATVFGAWLATTDYISRPDVHKGRLMLVAFLGLGLGALGGLSYSLKASGLMDSYFFGQDALHEITGLLGAAGWLALLGLLAGPARENLGGARHFFIAVGKRSMTAYVGQTVLFLATFIALGLAGIRGISQTLGLAIALAVWTLMALFCWMLESKGYQRGPLEVLLRRAVARSAGTHPVPRIPRMIQPAGIDAEVNTPQSALPPMSAYAPPADTER</sequence>
<organism evidence="4 5">
    <name type="scientific">Schaalia turicensis</name>
    <dbReference type="NCBI Taxonomy" id="131111"/>
    <lineage>
        <taxon>Bacteria</taxon>
        <taxon>Bacillati</taxon>
        <taxon>Actinomycetota</taxon>
        <taxon>Actinomycetes</taxon>
        <taxon>Actinomycetales</taxon>
        <taxon>Actinomycetaceae</taxon>
        <taxon>Schaalia</taxon>
    </lineage>
</organism>
<keyword evidence="2" id="KW-1133">Transmembrane helix</keyword>
<protein>
    <recommendedName>
        <fullName evidence="3">DUF418 domain-containing protein</fullName>
    </recommendedName>
</protein>
<dbReference type="InterPro" id="IPR052529">
    <property type="entry name" value="Bact_Transport_Assoc"/>
</dbReference>
<feature type="transmembrane region" description="Helical" evidence="2">
    <location>
        <begin position="20"/>
        <end position="40"/>
    </location>
</feature>
<gene>
    <name evidence="4" type="ORF">CYJ25_02375</name>
</gene>
<feature type="transmembrane region" description="Helical" evidence="2">
    <location>
        <begin position="232"/>
        <end position="259"/>
    </location>
</feature>
<feature type="transmembrane region" description="Helical" evidence="2">
    <location>
        <begin position="133"/>
        <end position="166"/>
    </location>
</feature>
<evidence type="ECO:0000313" key="5">
    <source>
        <dbReference type="Proteomes" id="UP000234545"/>
    </source>
</evidence>
<evidence type="ECO:0000256" key="2">
    <source>
        <dbReference type="SAM" id="Phobius"/>
    </source>
</evidence>
<feature type="domain" description="DUF418" evidence="3">
    <location>
        <begin position="261"/>
        <end position="418"/>
    </location>
</feature>
<feature type="region of interest" description="Disordered" evidence="1">
    <location>
        <begin position="442"/>
        <end position="463"/>
    </location>
</feature>
<dbReference type="PANTHER" id="PTHR30590:SF2">
    <property type="entry name" value="INNER MEMBRANE PROTEIN"/>
    <property type="match status" value="1"/>
</dbReference>
<feature type="transmembrane region" description="Helical" evidence="2">
    <location>
        <begin position="351"/>
        <end position="373"/>
    </location>
</feature>
<dbReference type="AlphaFoldDB" id="A0A2I1I7I6"/>
<name>A0A2I1I7I6_9ACTO</name>